<organism evidence="1 2">
    <name type="scientific">Rubellimicrobium mesophilum DSM 19309</name>
    <dbReference type="NCBI Taxonomy" id="442562"/>
    <lineage>
        <taxon>Bacteria</taxon>
        <taxon>Pseudomonadati</taxon>
        <taxon>Pseudomonadota</taxon>
        <taxon>Alphaproteobacteria</taxon>
        <taxon>Rhodobacterales</taxon>
        <taxon>Roseobacteraceae</taxon>
        <taxon>Rubellimicrobium</taxon>
    </lineage>
</organism>
<accession>A0A017HPE1</accession>
<dbReference type="HOGENOM" id="CLU_120803_1_0_5"/>
<evidence type="ECO:0000313" key="2">
    <source>
        <dbReference type="Proteomes" id="UP000019666"/>
    </source>
</evidence>
<dbReference type="OrthoDB" id="7066078at2"/>
<sequence>MTDFAQARRAFDAELAAAATPQETYAALHRLADALVGAKLFTVMTVDMAAGLARRAYTSDPESYPATGTKPIEMNAWFEVVHGRHEMFVANTLADIAKVFGDHELIGSLGCGSVVNLPVLRAGQLVATVNLLDAEQHYTPERVERVASELTLPAMATLLTADRLGH</sequence>
<dbReference type="EMBL" id="AOSK01000062">
    <property type="protein sequence ID" value="EYD76013.1"/>
    <property type="molecule type" value="Genomic_DNA"/>
</dbReference>
<evidence type="ECO:0008006" key="3">
    <source>
        <dbReference type="Google" id="ProtNLM"/>
    </source>
</evidence>
<comment type="caution">
    <text evidence="1">The sequence shown here is derived from an EMBL/GenBank/DDBJ whole genome shotgun (WGS) entry which is preliminary data.</text>
</comment>
<evidence type="ECO:0000313" key="1">
    <source>
        <dbReference type="EMBL" id="EYD76013.1"/>
    </source>
</evidence>
<reference evidence="1 2" key="1">
    <citation type="submission" date="2013-02" db="EMBL/GenBank/DDBJ databases">
        <authorList>
            <person name="Fiebig A."/>
            <person name="Goeker M."/>
            <person name="Klenk H.-P.P."/>
        </authorList>
    </citation>
    <scope>NUCLEOTIDE SEQUENCE [LARGE SCALE GENOMIC DNA]</scope>
    <source>
        <strain evidence="1 2">DSM 19309</strain>
    </source>
</reference>
<dbReference type="RefSeq" id="WP_037280271.1">
    <property type="nucleotide sequence ID" value="NZ_KK088571.1"/>
</dbReference>
<dbReference type="STRING" id="442562.Rumeso_02442"/>
<gene>
    <name evidence="1" type="ORF">Rumeso_02442</name>
</gene>
<protein>
    <recommendedName>
        <fullName evidence="3">GAF domain-containing protein</fullName>
    </recommendedName>
</protein>
<dbReference type="Gene3D" id="3.30.450.40">
    <property type="match status" value="1"/>
</dbReference>
<dbReference type="Proteomes" id="UP000019666">
    <property type="component" value="Unassembled WGS sequence"/>
</dbReference>
<keyword evidence="2" id="KW-1185">Reference proteome</keyword>
<dbReference type="SUPFAM" id="SSF55781">
    <property type="entry name" value="GAF domain-like"/>
    <property type="match status" value="1"/>
</dbReference>
<name>A0A017HPE1_9RHOB</name>
<proteinExistence type="predicted"/>
<dbReference type="InterPro" id="IPR029016">
    <property type="entry name" value="GAF-like_dom_sf"/>
</dbReference>
<dbReference type="AlphaFoldDB" id="A0A017HPE1"/>